<evidence type="ECO:0000313" key="3">
    <source>
        <dbReference type="EMBL" id="EXB36837.1"/>
    </source>
</evidence>
<dbReference type="OrthoDB" id="160374at2759"/>
<dbReference type="GO" id="GO:0005730">
    <property type="term" value="C:nucleolus"/>
    <property type="evidence" value="ECO:0007669"/>
    <property type="project" value="TreeGrafter"/>
</dbReference>
<proteinExistence type="predicted"/>
<evidence type="ECO:0000259" key="2">
    <source>
        <dbReference type="Pfam" id="PF10441"/>
    </source>
</evidence>
<sequence length="2053" mass="230718">MESSGAKLREKRTDKNRKRKQKSTTDTEQPPKKRRISFSEQEKEPPKVEEEEASKFEQGFPWRNLGLILSIQNKDLDLQKKVELAFDFVQSKGDGDGRDCETVEIPRVLIFLNDWVQSLLIPSGKRIKSDREKSSIQVIETSLDLRCWKIFKLCLEESLKLKISLIFSRNLLQSIGFIAKNTLSQLNNISSYQIGSCFTGDGFELHRTVLDCIILVFSSYGGLSNENLDLWLSTVAAVLELVHKVFAENLDYGIVDVYVVQLSCSVFEPFAKFLRTHPTKKNGFHDFIDKLLEPLLHLLGILRHQTDRGFADGKGNLLKLVEDVLSHGLFHPVHIEGFLSLNSTEKYVSENKKDSKTVIKSYHRHLFAKLEGIVATKKELATCSIGKLFCLLAARVRNLKGALVMPRSTKVLGKTHLEDKRKSLFDFFVLAMEPLLLEVNGYLEHKQGEEPVLLDAHCTLKSINSLLASFMHEKVYLRTEDASEGACVTFLKKVYDMIMSLSSTLIRSSKLDLDDKKQMEMLTLLAEEVVIAVGYLLEIEYNVMGNDLTSLWLMMLSHFTLGISLTNEPERSSLFHKISFLGCQLLDLYSQLRQVNIVVFSFCEAIRLLISHDGDIEVKYTRFLTPLHGEAHAKSVGILVCCQEFKIAVQKAIKSIPEGQASACLQQLITDISESLKWMEVSNVVADGNKFGELDAGSRFYLQAELLGRGLSEVYAMVLNSLTVTTGNSILVGASIKDLITLLCPHMSNLVGLQPDAVNKFLISVTGKSFEDELAGNKSDLLSFRFSTHWVFLFFFQLYMSCRILYREAASLMPPGTSRKMSAAMGDSFTGFSGGDFMQKTDWKNDGYFSSFVEPSASLLIVIQAVSDIYIQDSAADCCPLIYVMHAMTLQRLVDLNRQIKSFEYLLQNNENLVQIRLVDDADLSYYHKKNKKLKRHILILRQEAEGLTGFMMEYLPLVSKNQQPISAFDQTTSKEAYAHESDEWDFGVSSVNKKSLATAIWWILCQNIDIWSIHAAKKKLKMFLSLLIYSSIPNGEKRSFEQVEKHHNHETNQLNRVTMQQISLELFNNSILYEQQFVRRYFASRFCRALEKSVLHFVSNSFANVDFKSSPNWPEVLSDLENSVAIVSRNQNGMYDCFSAAKPVTCSSGKLLTENDKEPKALLLTSMELTASQNLLSLLTWIPKGFFSSRSFSLLLTSILNLERLVIGCLLDCEGTSNSHKGYKLLRLFLCCRKVMKYIIMASCEEKTGASQTSLTQMYPGKSLSVMWLFKSLYAVVGIQELLSKDSGTQVDNTIFSLLDHTLYVFLTLNQYHFNHAVQSVKNPQNSCNEQHNAGVNYEQSDLTGSKRCLSSCSYVEPWNGVFCVAKSLREQMQSLLIPLKDVLCDENVGVLTNVVNLNRFSSVISCFSGFLWGLASVMKQTDVRSSDHKVILSWWKEKSNTEINLCINVFEEFSSLLLGVMLLGDAQCFQKADKNKYLVGAEQEADISCGKQQGGTGDGLTCSASSDSHDDFGTEGVAKKGIQSVGSISAVDFLTAIDSLDHLPLNKPFLRNLLEGDCPEAAFLLRQLLISSSAILRLNLHVKSAHLSANLTQMFTGISQILLSELVDKNVPQPLSFVWLDGVVKYLEELGNHFPVTDPTLSRNLYVKMVELQLRTLGKCIALQGKRATLASHETEASTKLLYGHLGLSQESLPCKPCGVDEFKSRVRLSFTEFIKKPSELHLLSAVQAIERALVGMRERSTVSYDIQTGSPNGGKVSSIVAAALDCLDLVLEFVSGRKRLSVVKRHIQSLIAGVFNIILHLQSPLIFYERLIGDSIPDPGAVILMCVEVLIRISGKHALFQMEAWHVAQSLRIPGALFQYFHQLKLSITPNPVASMQSCGVDRRFTIDLYAACCRLLYNVLKHHKSECEQCIALLEASVSVLLHCLETMDFDSMVRNSYFSLEVDEGVKCAHCLRRIYEEIKHHKDVLGRHCSQFLSTYIWVYSGYGPLKTGIKREIDGALRPGVYALIDACSAEDLQHLHTVFGEGPCRNTLANLQHDYKLNFQYEGKV</sequence>
<protein>
    <recommendedName>
        <fullName evidence="2">Nucleolar 27S pre-rRNA processing Urb2/Npa2 C-terminal domain-containing protein</fullName>
    </recommendedName>
</protein>
<feature type="region of interest" description="Disordered" evidence="1">
    <location>
        <begin position="1"/>
        <end position="55"/>
    </location>
</feature>
<feature type="domain" description="Nucleolar 27S pre-rRNA processing Urb2/Npa2 C-terminal" evidence="2">
    <location>
        <begin position="1828"/>
        <end position="2052"/>
    </location>
</feature>
<evidence type="ECO:0000313" key="4">
    <source>
        <dbReference type="Proteomes" id="UP000030645"/>
    </source>
</evidence>
<dbReference type="STRING" id="981085.W9QGC8"/>
<evidence type="ECO:0000256" key="1">
    <source>
        <dbReference type="SAM" id="MobiDB-lite"/>
    </source>
</evidence>
<organism evidence="3 4">
    <name type="scientific">Morus notabilis</name>
    <dbReference type="NCBI Taxonomy" id="981085"/>
    <lineage>
        <taxon>Eukaryota</taxon>
        <taxon>Viridiplantae</taxon>
        <taxon>Streptophyta</taxon>
        <taxon>Embryophyta</taxon>
        <taxon>Tracheophyta</taxon>
        <taxon>Spermatophyta</taxon>
        <taxon>Magnoliopsida</taxon>
        <taxon>eudicotyledons</taxon>
        <taxon>Gunneridae</taxon>
        <taxon>Pentapetalae</taxon>
        <taxon>rosids</taxon>
        <taxon>fabids</taxon>
        <taxon>Rosales</taxon>
        <taxon>Moraceae</taxon>
        <taxon>Moreae</taxon>
        <taxon>Morus</taxon>
    </lineage>
</organism>
<dbReference type="eggNOG" id="ENOG502QWPJ">
    <property type="taxonomic scope" value="Eukaryota"/>
</dbReference>
<dbReference type="PANTHER" id="PTHR15682">
    <property type="entry name" value="UNHEALTHY RIBOSOME BIOGENESIS PROTEIN 2 HOMOLOG"/>
    <property type="match status" value="1"/>
</dbReference>
<gene>
    <name evidence="3" type="ORF">L484_003222</name>
</gene>
<dbReference type="KEGG" id="mnt:21386765"/>
<accession>W9QGC8</accession>
<dbReference type="GO" id="GO:0042254">
    <property type="term" value="P:ribosome biogenesis"/>
    <property type="evidence" value="ECO:0007669"/>
    <property type="project" value="TreeGrafter"/>
</dbReference>
<dbReference type="Pfam" id="PF10441">
    <property type="entry name" value="Urb2"/>
    <property type="match status" value="1"/>
</dbReference>
<dbReference type="InterPro" id="IPR018849">
    <property type="entry name" value="Urb2/Npa2_C"/>
</dbReference>
<name>W9QGC8_9ROSA</name>
<dbReference type="Proteomes" id="UP000030645">
    <property type="component" value="Unassembled WGS sequence"/>
</dbReference>
<keyword evidence="4" id="KW-1185">Reference proteome</keyword>
<dbReference type="PANTHER" id="PTHR15682:SF2">
    <property type="entry name" value="UNHEALTHY RIBOSOME BIOGENESIS PROTEIN 2 HOMOLOG"/>
    <property type="match status" value="1"/>
</dbReference>
<dbReference type="EMBL" id="KE343597">
    <property type="protein sequence ID" value="EXB36837.1"/>
    <property type="molecule type" value="Genomic_DNA"/>
</dbReference>
<dbReference type="InterPro" id="IPR052609">
    <property type="entry name" value="Ribosome_Biogenesis_Reg"/>
</dbReference>
<reference evidence="4" key="1">
    <citation type="submission" date="2013-01" db="EMBL/GenBank/DDBJ databases">
        <title>Draft Genome Sequence of a Mulberry Tree, Morus notabilis C.K. Schneid.</title>
        <authorList>
            <person name="He N."/>
            <person name="Zhao S."/>
        </authorList>
    </citation>
    <scope>NUCLEOTIDE SEQUENCE</scope>
</reference>